<protein>
    <submittedName>
        <fullName evidence="7">Zinc finger PHD-finger</fullName>
    </submittedName>
</protein>
<organism evidence="7 8">
    <name type="scientific">Penicillium cf. griseofulvum</name>
    <dbReference type="NCBI Taxonomy" id="2972120"/>
    <lineage>
        <taxon>Eukaryota</taxon>
        <taxon>Fungi</taxon>
        <taxon>Dikarya</taxon>
        <taxon>Ascomycota</taxon>
        <taxon>Pezizomycotina</taxon>
        <taxon>Eurotiomycetes</taxon>
        <taxon>Eurotiomycetidae</taxon>
        <taxon>Eurotiales</taxon>
        <taxon>Aspergillaceae</taxon>
        <taxon>Penicillium</taxon>
    </lineage>
</organism>
<evidence type="ECO:0000256" key="5">
    <source>
        <dbReference type="SAM" id="MobiDB-lite"/>
    </source>
</evidence>
<dbReference type="GO" id="GO:0008270">
    <property type="term" value="F:zinc ion binding"/>
    <property type="evidence" value="ECO:0007669"/>
    <property type="project" value="UniProtKB-KW"/>
</dbReference>
<dbReference type="InterPro" id="IPR019787">
    <property type="entry name" value="Znf_PHD-finger"/>
</dbReference>
<evidence type="ECO:0000256" key="2">
    <source>
        <dbReference type="ARBA" id="ARBA00022771"/>
    </source>
</evidence>
<dbReference type="InterPro" id="IPR013083">
    <property type="entry name" value="Znf_RING/FYVE/PHD"/>
</dbReference>
<dbReference type="SMART" id="SM00249">
    <property type="entry name" value="PHD"/>
    <property type="match status" value="1"/>
</dbReference>
<feature type="region of interest" description="Disordered" evidence="5">
    <location>
        <begin position="259"/>
        <end position="289"/>
    </location>
</feature>
<gene>
    <name evidence="7" type="ORF">N7472_002885</name>
</gene>
<dbReference type="Proteomes" id="UP001150879">
    <property type="component" value="Unassembled WGS sequence"/>
</dbReference>
<dbReference type="AlphaFoldDB" id="A0A9W9MSB2"/>
<dbReference type="Gene3D" id="3.30.40.10">
    <property type="entry name" value="Zinc/RING finger domain, C3HC4 (zinc finger)"/>
    <property type="match status" value="1"/>
</dbReference>
<proteinExistence type="predicted"/>
<dbReference type="SUPFAM" id="SSF57903">
    <property type="entry name" value="FYVE/PHD zinc finger"/>
    <property type="match status" value="1"/>
</dbReference>
<reference evidence="7" key="1">
    <citation type="submission" date="2022-11" db="EMBL/GenBank/DDBJ databases">
        <authorList>
            <person name="Petersen C."/>
        </authorList>
    </citation>
    <scope>NUCLEOTIDE SEQUENCE</scope>
    <source>
        <strain evidence="7">IBT 16849</strain>
    </source>
</reference>
<dbReference type="InterPro" id="IPR001965">
    <property type="entry name" value="Znf_PHD"/>
</dbReference>
<sequence>MLRKPSFLVDSQCDTSTQLIRSIEDNDVDPRNFQIRWGSISSTQPVLSGPEQIRVYHEWIDAGKPHNIVCWECRLPDSLIGCQTCCRSYHTACLLDVVRSADNFHCPSCRARSWDDAPPQFPVPSPIPSTGGTTPKGHPDPSFENLPIHGDRSSTASRSKSSVVSRMMPPPTLDRIDDFDTRGTPAELFPVAETYPQLLEYLAMPDAEVHQHVQSSQFKHQLGMAMKEIESNRASVREKTNIREEYSKVQRENAQIKAYLDSRSSSRGSSVPSPSAASHTIISRPTSEQMGKDWDRIAVDLF</sequence>
<evidence type="ECO:0000313" key="7">
    <source>
        <dbReference type="EMBL" id="KAJ5206437.1"/>
    </source>
</evidence>
<feature type="region of interest" description="Disordered" evidence="5">
    <location>
        <begin position="117"/>
        <end position="180"/>
    </location>
</feature>
<keyword evidence="8" id="KW-1185">Reference proteome</keyword>
<accession>A0A9W9MSB2</accession>
<keyword evidence="2 4" id="KW-0863">Zinc-finger</keyword>
<evidence type="ECO:0000256" key="4">
    <source>
        <dbReference type="PROSITE-ProRule" id="PRU00146"/>
    </source>
</evidence>
<evidence type="ECO:0000256" key="1">
    <source>
        <dbReference type="ARBA" id="ARBA00022723"/>
    </source>
</evidence>
<feature type="compositionally biased region" description="Low complexity" evidence="5">
    <location>
        <begin position="153"/>
        <end position="166"/>
    </location>
</feature>
<dbReference type="PROSITE" id="PS01359">
    <property type="entry name" value="ZF_PHD_1"/>
    <property type="match status" value="1"/>
</dbReference>
<name>A0A9W9MSB2_9EURO</name>
<evidence type="ECO:0000259" key="6">
    <source>
        <dbReference type="PROSITE" id="PS50016"/>
    </source>
</evidence>
<keyword evidence="3" id="KW-0862">Zinc</keyword>
<dbReference type="InterPro" id="IPR011011">
    <property type="entry name" value="Znf_FYVE_PHD"/>
</dbReference>
<comment type="caution">
    <text evidence="7">The sequence shown here is derived from an EMBL/GenBank/DDBJ whole genome shotgun (WGS) entry which is preliminary data.</text>
</comment>
<feature type="compositionally biased region" description="Polar residues" evidence="5">
    <location>
        <begin position="280"/>
        <end position="289"/>
    </location>
</feature>
<dbReference type="OrthoDB" id="336088at2759"/>
<feature type="compositionally biased region" description="Low complexity" evidence="5">
    <location>
        <begin position="262"/>
        <end position="278"/>
    </location>
</feature>
<evidence type="ECO:0000256" key="3">
    <source>
        <dbReference type="ARBA" id="ARBA00022833"/>
    </source>
</evidence>
<dbReference type="EMBL" id="JAPQKP010000002">
    <property type="protein sequence ID" value="KAJ5206437.1"/>
    <property type="molecule type" value="Genomic_DNA"/>
</dbReference>
<evidence type="ECO:0000313" key="8">
    <source>
        <dbReference type="Proteomes" id="UP001150879"/>
    </source>
</evidence>
<feature type="domain" description="PHD-type" evidence="6">
    <location>
        <begin position="67"/>
        <end position="112"/>
    </location>
</feature>
<reference evidence="7" key="2">
    <citation type="journal article" date="2023" name="IMA Fungus">
        <title>Comparative genomic study of the Penicillium genus elucidates a diverse pangenome and 15 lateral gene transfer events.</title>
        <authorList>
            <person name="Petersen C."/>
            <person name="Sorensen T."/>
            <person name="Nielsen M.R."/>
            <person name="Sondergaard T.E."/>
            <person name="Sorensen J.L."/>
            <person name="Fitzpatrick D.A."/>
            <person name="Frisvad J.C."/>
            <person name="Nielsen K.L."/>
        </authorList>
    </citation>
    <scope>NUCLEOTIDE SEQUENCE</scope>
    <source>
        <strain evidence="7">IBT 16849</strain>
    </source>
</reference>
<keyword evidence="1" id="KW-0479">Metal-binding</keyword>
<dbReference type="PROSITE" id="PS50016">
    <property type="entry name" value="ZF_PHD_2"/>
    <property type="match status" value="1"/>
</dbReference>
<dbReference type="InterPro" id="IPR019786">
    <property type="entry name" value="Zinc_finger_PHD-type_CS"/>
</dbReference>